<evidence type="ECO:0000256" key="1">
    <source>
        <dbReference type="SAM" id="MobiDB-lite"/>
    </source>
</evidence>
<dbReference type="AlphaFoldDB" id="A0A4R8VDX7"/>
<name>A0A4R8VDX7_9MICO</name>
<feature type="compositionally biased region" description="Basic and acidic residues" evidence="1">
    <location>
        <begin position="92"/>
        <end position="102"/>
    </location>
</feature>
<reference evidence="2 3" key="1">
    <citation type="submission" date="2019-03" db="EMBL/GenBank/DDBJ databases">
        <title>Genomics of glacier-inhabiting Cryobacterium strains.</title>
        <authorList>
            <person name="Liu Q."/>
            <person name="Xin Y.-H."/>
        </authorList>
    </citation>
    <scope>NUCLEOTIDE SEQUENCE [LARGE SCALE GENOMIC DNA]</scope>
    <source>
        <strain evidence="2 3">CGMCC 1.10440</strain>
    </source>
</reference>
<proteinExistence type="predicted"/>
<protein>
    <submittedName>
        <fullName evidence="2">Uncharacterized protein</fullName>
    </submittedName>
</protein>
<keyword evidence="3" id="KW-1185">Reference proteome</keyword>
<gene>
    <name evidence="2" type="ORF">E3N84_10120</name>
</gene>
<feature type="region of interest" description="Disordered" evidence="1">
    <location>
        <begin position="92"/>
        <end position="122"/>
    </location>
</feature>
<dbReference type="OrthoDB" id="10017204at2"/>
<dbReference type="RefSeq" id="WP_104096209.1">
    <property type="nucleotide sequence ID" value="NZ_JACHBP010000001.1"/>
</dbReference>
<dbReference type="EMBL" id="SOFI01000003">
    <property type="protein sequence ID" value="TFB80352.1"/>
    <property type="molecule type" value="Genomic_DNA"/>
</dbReference>
<evidence type="ECO:0000313" key="2">
    <source>
        <dbReference type="EMBL" id="TFB80352.1"/>
    </source>
</evidence>
<comment type="caution">
    <text evidence="2">The sequence shown here is derived from an EMBL/GenBank/DDBJ whole genome shotgun (WGS) entry which is preliminary data.</text>
</comment>
<evidence type="ECO:0000313" key="3">
    <source>
        <dbReference type="Proteomes" id="UP000298488"/>
    </source>
</evidence>
<sequence>MTNDPDAASDLEGLGREIELLAESSSNLAARARSDTSAELFDRASALRNNAMGIIYDGDGSSDEERIGRLLALVPALLTVVDEARDTIGRLRELAGESDPEKALSPYDAAGRGAPSLPDWNA</sequence>
<organism evidence="2 3">
    <name type="scientific">Terrimesophilobacter mesophilus</name>
    <dbReference type="NCBI Taxonomy" id="433647"/>
    <lineage>
        <taxon>Bacteria</taxon>
        <taxon>Bacillati</taxon>
        <taxon>Actinomycetota</taxon>
        <taxon>Actinomycetes</taxon>
        <taxon>Micrococcales</taxon>
        <taxon>Microbacteriaceae</taxon>
        <taxon>Terrimesophilobacter</taxon>
    </lineage>
</organism>
<accession>A0A4R8VDX7</accession>
<dbReference type="Proteomes" id="UP000298488">
    <property type="component" value="Unassembled WGS sequence"/>
</dbReference>